<dbReference type="OMA" id="YADRCKE"/>
<gene>
    <name evidence="8" type="ORF">SORBI_3K009900</name>
</gene>
<keyword evidence="5" id="KW-0472">Membrane</keyword>
<comment type="subunit">
    <text evidence="3">Interacts with ATG4.</text>
</comment>
<dbReference type="CDD" id="cd16108">
    <property type="entry name" value="Ubl_ATG8_like"/>
    <property type="match status" value="1"/>
</dbReference>
<organism evidence="8 9">
    <name type="scientific">Sorghum bicolor</name>
    <name type="common">Sorghum</name>
    <name type="synonym">Sorghum vulgare</name>
    <dbReference type="NCBI Taxonomy" id="4558"/>
    <lineage>
        <taxon>Eukaryota</taxon>
        <taxon>Viridiplantae</taxon>
        <taxon>Streptophyta</taxon>
        <taxon>Embryophyta</taxon>
        <taxon>Tracheophyta</taxon>
        <taxon>Spermatophyta</taxon>
        <taxon>Magnoliopsida</taxon>
        <taxon>Liliopsida</taxon>
        <taxon>Poales</taxon>
        <taxon>Poaceae</taxon>
        <taxon>PACMAD clade</taxon>
        <taxon>Panicoideae</taxon>
        <taxon>Andropogonodae</taxon>
        <taxon>Andropogoneae</taxon>
        <taxon>Sorghinae</taxon>
        <taxon>Sorghum</taxon>
    </lineage>
</organism>
<dbReference type="GO" id="GO:0006995">
    <property type="term" value="P:cellular response to nitrogen starvation"/>
    <property type="evidence" value="ECO:0000318"/>
    <property type="project" value="GO_Central"/>
</dbReference>
<dbReference type="GO" id="GO:0000423">
    <property type="term" value="P:mitophagy"/>
    <property type="evidence" value="ECO:0000318"/>
    <property type="project" value="GO_Central"/>
</dbReference>
<dbReference type="GO" id="GO:0000045">
    <property type="term" value="P:autophagosome assembly"/>
    <property type="evidence" value="ECO:0000318"/>
    <property type="project" value="GO_Central"/>
</dbReference>
<reference evidence="9" key="2">
    <citation type="journal article" date="2018" name="Plant J.">
        <title>The Sorghum bicolor reference genome: improved assembly, gene annotations, a transcriptome atlas, and signatures of genome organization.</title>
        <authorList>
            <person name="McCormick R.F."/>
            <person name="Truong S.K."/>
            <person name="Sreedasyam A."/>
            <person name="Jenkins J."/>
            <person name="Shu S."/>
            <person name="Sims D."/>
            <person name="Kennedy M."/>
            <person name="Amirebrahimi M."/>
            <person name="Weers B.D."/>
            <person name="McKinley B."/>
            <person name="Mattison A."/>
            <person name="Morishige D.T."/>
            <person name="Grimwood J."/>
            <person name="Schmutz J."/>
            <person name="Mullet J.E."/>
        </authorList>
    </citation>
    <scope>NUCLEOTIDE SEQUENCE [LARGE SCALE GENOMIC DNA]</scope>
    <source>
        <strain evidence="9">cv. BTx623</strain>
    </source>
</reference>
<dbReference type="Gene3D" id="3.10.20.90">
    <property type="entry name" value="Phosphatidylinositol 3-kinase Catalytic Subunit, Chain A, domain 1"/>
    <property type="match status" value="1"/>
</dbReference>
<name>A0A120GUM8_SORBI</name>
<evidence type="ECO:0000256" key="4">
    <source>
        <dbReference type="ARBA" id="ARBA00022786"/>
    </source>
</evidence>
<sequence>GSRTQGADERLQESTAMITNYPAKIFVIIRRFSRSNLSQMQKKYLVPSDMPVGQFIFILYPRLHLSPGTTLFMFVNNTLPQIASLSGSVYDSYKDMDDFLYMCHNSEKTFS</sequence>
<dbReference type="GO" id="GO:0000421">
    <property type="term" value="C:autophagosome membrane"/>
    <property type="evidence" value="ECO:0000318"/>
    <property type="project" value="GO_Central"/>
</dbReference>
<dbReference type="STRING" id="4558.A0A120GUM8"/>
<keyword evidence="4" id="KW-0833">Ubl conjugation pathway</keyword>
<protein>
    <recommendedName>
        <fullName evidence="7">Autophagy-related protein</fullName>
    </recommendedName>
</protein>
<keyword evidence="6" id="KW-0449">Lipoprotein</keyword>
<dbReference type="InParanoid" id="A0A120GUM8"/>
<dbReference type="Proteomes" id="UP000000768">
    <property type="component" value="Unassembled WGS sequence"/>
</dbReference>
<accession>A0A120GUM8</accession>
<dbReference type="SUPFAM" id="SSF54236">
    <property type="entry name" value="Ubiquitin-like"/>
    <property type="match status" value="1"/>
</dbReference>
<dbReference type="GO" id="GO:0008429">
    <property type="term" value="F:phosphatidylethanolamine binding"/>
    <property type="evidence" value="ECO:0000318"/>
    <property type="project" value="GO_Central"/>
</dbReference>
<evidence type="ECO:0000256" key="1">
    <source>
        <dbReference type="ARBA" id="ARBA00004370"/>
    </source>
</evidence>
<dbReference type="Gramene" id="OQU75649">
    <property type="protein sequence ID" value="OQU75649"/>
    <property type="gene ID" value="SORBI_3K009900"/>
</dbReference>
<keyword evidence="7" id="KW-0072">Autophagy</keyword>
<keyword evidence="9" id="KW-1185">Reference proteome</keyword>
<dbReference type="FunCoup" id="A0A120GUM8">
    <property type="interactions" value="107"/>
</dbReference>
<evidence type="ECO:0000313" key="8">
    <source>
        <dbReference type="EMBL" id="OQU75649.1"/>
    </source>
</evidence>
<dbReference type="PANTHER" id="PTHR10969">
    <property type="entry name" value="MICROTUBULE-ASSOCIATED PROTEINS 1A/1B LIGHT CHAIN 3-RELATED"/>
    <property type="match status" value="1"/>
</dbReference>
<comment type="similarity">
    <text evidence="2 7">Belongs to the ATG8 family.</text>
</comment>
<evidence type="ECO:0000313" key="9">
    <source>
        <dbReference type="Proteomes" id="UP000000768"/>
    </source>
</evidence>
<dbReference type="Pfam" id="PF02991">
    <property type="entry name" value="ATG8"/>
    <property type="match status" value="1"/>
</dbReference>
<evidence type="ECO:0000256" key="2">
    <source>
        <dbReference type="ARBA" id="ARBA00007293"/>
    </source>
</evidence>
<dbReference type="GO" id="GO:0097352">
    <property type="term" value="P:autophagosome maturation"/>
    <property type="evidence" value="ECO:0000318"/>
    <property type="project" value="GO_Central"/>
</dbReference>
<evidence type="ECO:0000256" key="6">
    <source>
        <dbReference type="ARBA" id="ARBA00023288"/>
    </source>
</evidence>
<evidence type="ECO:0000256" key="5">
    <source>
        <dbReference type="ARBA" id="ARBA00023136"/>
    </source>
</evidence>
<evidence type="ECO:0000256" key="3">
    <source>
        <dbReference type="ARBA" id="ARBA00011579"/>
    </source>
</evidence>
<feature type="non-terminal residue" evidence="8">
    <location>
        <position position="1"/>
    </location>
</feature>
<comment type="subcellular location">
    <subcellularLocation>
        <location evidence="1">Membrane</location>
    </subcellularLocation>
</comment>
<evidence type="ECO:0000256" key="7">
    <source>
        <dbReference type="RuleBase" id="RU004384"/>
    </source>
</evidence>
<dbReference type="EMBL" id="KV917476">
    <property type="protein sequence ID" value="OQU75649.1"/>
    <property type="molecule type" value="Genomic_DNA"/>
</dbReference>
<proteinExistence type="inferred from homology"/>
<reference evidence="8 9" key="1">
    <citation type="journal article" date="2009" name="Nature">
        <title>The Sorghum bicolor genome and the diversification of grasses.</title>
        <authorList>
            <person name="Paterson A.H."/>
            <person name="Bowers J.E."/>
            <person name="Bruggmann R."/>
            <person name="Dubchak I."/>
            <person name="Grimwood J."/>
            <person name="Gundlach H."/>
            <person name="Haberer G."/>
            <person name="Hellsten U."/>
            <person name="Mitros T."/>
            <person name="Poliakov A."/>
            <person name="Schmutz J."/>
            <person name="Spannagl M."/>
            <person name="Tang H."/>
            <person name="Wang X."/>
            <person name="Wicker T."/>
            <person name="Bharti A.K."/>
            <person name="Chapman J."/>
            <person name="Feltus F.A."/>
            <person name="Gowik U."/>
            <person name="Grigoriev I.V."/>
            <person name="Lyons E."/>
            <person name="Maher C.A."/>
            <person name="Martis M."/>
            <person name="Narechania A."/>
            <person name="Otillar R.P."/>
            <person name="Penning B.W."/>
            <person name="Salamov A.A."/>
            <person name="Wang Y."/>
            <person name="Zhang L."/>
            <person name="Carpita N.C."/>
            <person name="Freeling M."/>
            <person name="Gingle A.R."/>
            <person name="Hash C.T."/>
            <person name="Keller B."/>
            <person name="Klein P."/>
            <person name="Kresovich S."/>
            <person name="McCann M.C."/>
            <person name="Ming R."/>
            <person name="Peterson D.G."/>
            <person name="Mehboob-ur-Rahman"/>
            <person name="Ware D."/>
            <person name="Westhoff P."/>
            <person name="Mayer K.F."/>
            <person name="Messing J."/>
            <person name="Rokhsar D.S."/>
        </authorList>
    </citation>
    <scope>NUCLEOTIDE SEQUENCE [LARGE SCALE GENOMIC DNA]</scope>
    <source>
        <strain evidence="9">cv. BTx623</strain>
    </source>
</reference>
<dbReference type="InterPro" id="IPR029071">
    <property type="entry name" value="Ubiquitin-like_domsf"/>
</dbReference>
<dbReference type="AlphaFoldDB" id="A0A120GUM8"/>
<dbReference type="InterPro" id="IPR004241">
    <property type="entry name" value="Atg8-like"/>
</dbReference>